<evidence type="ECO:0000313" key="2">
    <source>
        <dbReference type="Proteomes" id="UP000784294"/>
    </source>
</evidence>
<gene>
    <name evidence="1" type="ORF">PXEA_LOCUS34932</name>
</gene>
<dbReference type="Proteomes" id="UP000784294">
    <property type="component" value="Unassembled WGS sequence"/>
</dbReference>
<name>A0A3S5CV84_9PLAT</name>
<dbReference type="EMBL" id="CAAALY010269595">
    <property type="protein sequence ID" value="VEL41492.1"/>
    <property type="molecule type" value="Genomic_DNA"/>
</dbReference>
<accession>A0A3S5CV84</accession>
<proteinExistence type="predicted"/>
<protein>
    <submittedName>
        <fullName evidence="1">Uncharacterized protein</fullName>
    </submittedName>
</protein>
<keyword evidence="2" id="KW-1185">Reference proteome</keyword>
<evidence type="ECO:0000313" key="1">
    <source>
        <dbReference type="EMBL" id="VEL41492.1"/>
    </source>
</evidence>
<organism evidence="1 2">
    <name type="scientific">Protopolystoma xenopodis</name>
    <dbReference type="NCBI Taxonomy" id="117903"/>
    <lineage>
        <taxon>Eukaryota</taxon>
        <taxon>Metazoa</taxon>
        <taxon>Spiralia</taxon>
        <taxon>Lophotrochozoa</taxon>
        <taxon>Platyhelminthes</taxon>
        <taxon>Monogenea</taxon>
        <taxon>Polyopisthocotylea</taxon>
        <taxon>Polystomatidea</taxon>
        <taxon>Polystomatidae</taxon>
        <taxon>Protopolystoma</taxon>
    </lineage>
</organism>
<reference evidence="1" key="1">
    <citation type="submission" date="2018-11" db="EMBL/GenBank/DDBJ databases">
        <authorList>
            <consortium name="Pathogen Informatics"/>
        </authorList>
    </citation>
    <scope>NUCLEOTIDE SEQUENCE</scope>
</reference>
<dbReference type="AlphaFoldDB" id="A0A3S5CV84"/>
<sequence>MASLYFGSHRLVNIRQLIALLLVEFDLSQIQPIRFGDFNECTWRESDTHTDRHRNSPVNVRKKDSGIYRSRFPVGTLMRASSLLCLLGPGPPWH</sequence>
<comment type="caution">
    <text evidence="1">The sequence shown here is derived from an EMBL/GenBank/DDBJ whole genome shotgun (WGS) entry which is preliminary data.</text>
</comment>